<sequence length="684" mass="78976">MIKKLFILLLAIFSAGVFSSCTDYLESDKYFKDRTTIEAVFTDRDRTEQWLAYAYSFLKNQCADVVSKDAGTSSHCFADDMYYGDRDIAYDPKEGSQLSYNKFKLGEYNENEFNEVWPRCYKGIYQASVFIHNIDMNPTMTPEERLDYKGQARFVRAYFYWLLLRKYGPVPLMPDEGVDYTQSYDQIATPRSSYEEVADFISAEMVQAAKELQYLKRMDNENIARPTKGAALATRAYALIFAASPLANGNNDEFAQALVDDQGRRLLSPEYNEEKWAKAAAACKDVMELGVYELYHASFSSSDNGPQDRPTIVPPSDNNFSTKIWPNGWKDIDPFKSYRNLFSGDVSAVDNPELIFSRINNTTDGDYAIEALVLHQMPRDFGGWNTHGLTQKMCDAYYMNNGFDCPGKDKEIGRGDGSQRLTGFTTKEDVENGLYKPLSENVSLQYANREPRFYASVAYNGAVWNYMSRTEPNDRNRQTFYYRGLGNGFMNSPFHLRTGIGIMKFVNPEDSPGNIRKKPEPAIRYADILLLYAEALNELDGTYNIPSWDESMTYTINRNKEEMQKGIHPVRIRAGLPDYTETQYANKDELRKALKRERMIELMGEGKRYYDLRRWKDAPIEESLQIYGCNVVMDETHRNEFHVPIAIYNLPSTFSPKMYFWPIRHDELKHNKRLTQNPGWTMYD</sequence>
<evidence type="ECO:0000256" key="1">
    <source>
        <dbReference type="ARBA" id="ARBA00004442"/>
    </source>
</evidence>
<dbReference type="AlphaFoldDB" id="A0A401M1Q4"/>
<comment type="similarity">
    <text evidence="2">Belongs to the SusD family.</text>
</comment>
<dbReference type="EMBL" id="BHWB01000031">
    <property type="protein sequence ID" value="GCB37627.1"/>
    <property type="molecule type" value="Genomic_DNA"/>
</dbReference>
<evidence type="ECO:0000259" key="8">
    <source>
        <dbReference type="Pfam" id="PF14322"/>
    </source>
</evidence>
<proteinExistence type="inferred from homology"/>
<keyword evidence="4" id="KW-0472">Membrane</keyword>
<dbReference type="SUPFAM" id="SSF48452">
    <property type="entry name" value="TPR-like"/>
    <property type="match status" value="1"/>
</dbReference>
<accession>A0A401M1Q4</accession>
<evidence type="ECO:0000256" key="5">
    <source>
        <dbReference type="ARBA" id="ARBA00023237"/>
    </source>
</evidence>
<feature type="domain" description="SusD-like N-terminal" evidence="8">
    <location>
        <begin position="108"/>
        <end position="234"/>
    </location>
</feature>
<dbReference type="InterPro" id="IPR012944">
    <property type="entry name" value="SusD_RagB_dom"/>
</dbReference>
<feature type="domain" description="RagB/SusD" evidence="7">
    <location>
        <begin position="353"/>
        <end position="680"/>
    </location>
</feature>
<dbReference type="Pfam" id="PF14322">
    <property type="entry name" value="SusD-like_3"/>
    <property type="match status" value="1"/>
</dbReference>
<gene>
    <name evidence="9" type="ORF">KGMB02408_45720</name>
</gene>
<dbReference type="InterPro" id="IPR011990">
    <property type="entry name" value="TPR-like_helical_dom_sf"/>
</dbReference>
<feature type="chain" id="PRO_5019243658" evidence="6">
    <location>
        <begin position="20"/>
        <end position="684"/>
    </location>
</feature>
<name>A0A401M1Q4_9BACE</name>
<evidence type="ECO:0000256" key="6">
    <source>
        <dbReference type="SAM" id="SignalP"/>
    </source>
</evidence>
<feature type="signal peptide" evidence="6">
    <location>
        <begin position="1"/>
        <end position="19"/>
    </location>
</feature>
<reference evidence="9 10" key="1">
    <citation type="submission" date="2018-10" db="EMBL/GenBank/DDBJ databases">
        <title>Draft Genome Sequence of Bacteroides sp. KCTC 15687.</title>
        <authorList>
            <person name="Yu S.Y."/>
            <person name="Kim J.S."/>
            <person name="Oh B.S."/>
            <person name="Park S.H."/>
            <person name="Kang S.W."/>
            <person name="Park J.E."/>
            <person name="Choi S.H."/>
            <person name="Han K.I."/>
            <person name="Lee K.C."/>
            <person name="Eom M.K."/>
            <person name="Suh M.K."/>
            <person name="Lee D.H."/>
            <person name="Yoon H."/>
            <person name="Kim B."/>
            <person name="Yang S.J."/>
            <person name="Lee J.S."/>
            <person name="Lee J.H."/>
        </authorList>
    </citation>
    <scope>NUCLEOTIDE SEQUENCE [LARGE SCALE GENOMIC DNA]</scope>
    <source>
        <strain evidence="9 10">KCTC 15687</strain>
    </source>
</reference>
<evidence type="ECO:0000256" key="3">
    <source>
        <dbReference type="ARBA" id="ARBA00022729"/>
    </source>
</evidence>
<evidence type="ECO:0000313" key="10">
    <source>
        <dbReference type="Proteomes" id="UP000288079"/>
    </source>
</evidence>
<keyword evidence="10" id="KW-1185">Reference proteome</keyword>
<keyword evidence="3 6" id="KW-0732">Signal</keyword>
<evidence type="ECO:0000313" key="9">
    <source>
        <dbReference type="EMBL" id="GCB37627.1"/>
    </source>
</evidence>
<dbReference type="GO" id="GO:0009279">
    <property type="term" value="C:cell outer membrane"/>
    <property type="evidence" value="ECO:0007669"/>
    <property type="project" value="UniProtKB-SubCell"/>
</dbReference>
<dbReference type="InterPro" id="IPR033985">
    <property type="entry name" value="SusD-like_N"/>
</dbReference>
<comment type="subcellular location">
    <subcellularLocation>
        <location evidence="1">Cell outer membrane</location>
    </subcellularLocation>
</comment>
<organism evidence="9 10">
    <name type="scientific">Bacteroides faecalis</name>
    <dbReference type="NCBI Taxonomy" id="2447885"/>
    <lineage>
        <taxon>Bacteria</taxon>
        <taxon>Pseudomonadati</taxon>
        <taxon>Bacteroidota</taxon>
        <taxon>Bacteroidia</taxon>
        <taxon>Bacteroidales</taxon>
        <taxon>Bacteroidaceae</taxon>
        <taxon>Bacteroides</taxon>
    </lineage>
</organism>
<evidence type="ECO:0000259" key="7">
    <source>
        <dbReference type="Pfam" id="PF07980"/>
    </source>
</evidence>
<protein>
    <submittedName>
        <fullName evidence="9">Starch-binding protein</fullName>
    </submittedName>
</protein>
<dbReference type="Pfam" id="PF07980">
    <property type="entry name" value="SusD_RagB"/>
    <property type="match status" value="1"/>
</dbReference>
<evidence type="ECO:0000256" key="2">
    <source>
        <dbReference type="ARBA" id="ARBA00006275"/>
    </source>
</evidence>
<evidence type="ECO:0000256" key="4">
    <source>
        <dbReference type="ARBA" id="ARBA00023136"/>
    </source>
</evidence>
<keyword evidence="5" id="KW-0998">Cell outer membrane</keyword>
<comment type="caution">
    <text evidence="9">The sequence shown here is derived from an EMBL/GenBank/DDBJ whole genome shotgun (WGS) entry which is preliminary data.</text>
</comment>
<dbReference type="OrthoDB" id="724176at2"/>
<dbReference type="Proteomes" id="UP000288079">
    <property type="component" value="Unassembled WGS sequence"/>
</dbReference>
<dbReference type="RefSeq" id="WP_125043083.1">
    <property type="nucleotide sequence ID" value="NZ_BHWB01000031.1"/>
</dbReference>
<dbReference type="Gene3D" id="1.25.40.390">
    <property type="match status" value="1"/>
</dbReference>
<dbReference type="PROSITE" id="PS51257">
    <property type="entry name" value="PROKAR_LIPOPROTEIN"/>
    <property type="match status" value="1"/>
</dbReference>